<dbReference type="AlphaFoldDB" id="A0A8M8UTE6"/>
<dbReference type="RefSeq" id="XP_020547096.1">
    <property type="nucleotide sequence ID" value="XM_020691437.1"/>
</dbReference>
<name>A0A8M8UTE6_SESIN</name>
<sequence>MKSFQFAINAFCKYQCFLFRFSVSSYKDEDLKCWILLSISGLEIHEIPLKSPPLDFGKLSISDASPIIVHELKITKILVGHAEAVNSRLFVPNPSHDLKSKEKNEEGRRKLRLKVCFLISLSLLHTA</sequence>
<dbReference type="Proteomes" id="UP000504604">
    <property type="component" value="Unplaced"/>
</dbReference>
<reference evidence="2" key="1">
    <citation type="submission" date="2025-08" db="UniProtKB">
        <authorList>
            <consortium name="RefSeq"/>
        </authorList>
    </citation>
    <scope>IDENTIFICATION</scope>
</reference>
<accession>A0A8M8UTE6</accession>
<proteinExistence type="predicted"/>
<keyword evidence="1" id="KW-1185">Reference proteome</keyword>
<dbReference type="KEGG" id="sind:110011387"/>
<gene>
    <name evidence="2" type="primary">LOC110011387</name>
</gene>
<organism evidence="1 2">
    <name type="scientific">Sesamum indicum</name>
    <name type="common">Oriental sesame</name>
    <name type="synonym">Sesamum orientale</name>
    <dbReference type="NCBI Taxonomy" id="4182"/>
    <lineage>
        <taxon>Eukaryota</taxon>
        <taxon>Viridiplantae</taxon>
        <taxon>Streptophyta</taxon>
        <taxon>Embryophyta</taxon>
        <taxon>Tracheophyta</taxon>
        <taxon>Spermatophyta</taxon>
        <taxon>Magnoliopsida</taxon>
        <taxon>eudicotyledons</taxon>
        <taxon>Gunneridae</taxon>
        <taxon>Pentapetalae</taxon>
        <taxon>asterids</taxon>
        <taxon>lamiids</taxon>
        <taxon>Lamiales</taxon>
        <taxon>Pedaliaceae</taxon>
        <taxon>Sesamum</taxon>
    </lineage>
</organism>
<dbReference type="OrthoDB" id="6255506at2759"/>
<protein>
    <submittedName>
        <fullName evidence="2">RNA-directed DNA methylation 4-like</fullName>
    </submittedName>
</protein>
<evidence type="ECO:0000313" key="1">
    <source>
        <dbReference type="Proteomes" id="UP000504604"/>
    </source>
</evidence>
<evidence type="ECO:0000313" key="2">
    <source>
        <dbReference type="RefSeq" id="XP_020547096.1"/>
    </source>
</evidence>
<dbReference type="GeneID" id="110011387"/>